<dbReference type="GO" id="GO:0006974">
    <property type="term" value="P:DNA damage response"/>
    <property type="evidence" value="ECO:0007669"/>
    <property type="project" value="UniProtKB-KW"/>
</dbReference>
<evidence type="ECO:0000256" key="6">
    <source>
        <dbReference type="ARBA" id="ARBA00023015"/>
    </source>
</evidence>
<keyword evidence="6" id="KW-0805">Transcription regulation</keyword>
<organism evidence="11 12">
    <name type="scientific">Athelia psychrophila</name>
    <dbReference type="NCBI Taxonomy" id="1759441"/>
    <lineage>
        <taxon>Eukaryota</taxon>
        <taxon>Fungi</taxon>
        <taxon>Dikarya</taxon>
        <taxon>Basidiomycota</taxon>
        <taxon>Agaricomycotina</taxon>
        <taxon>Agaricomycetes</taxon>
        <taxon>Agaricomycetidae</taxon>
        <taxon>Atheliales</taxon>
        <taxon>Atheliaceae</taxon>
        <taxon>Athelia</taxon>
    </lineage>
</organism>
<dbReference type="STRING" id="436010.A0A166W9C7"/>
<evidence type="ECO:0000256" key="10">
    <source>
        <dbReference type="SAM" id="MobiDB-lite"/>
    </source>
</evidence>
<feature type="compositionally biased region" description="Basic and acidic residues" evidence="10">
    <location>
        <begin position="300"/>
        <end position="314"/>
    </location>
</feature>
<dbReference type="EMBL" id="KV417482">
    <property type="protein sequence ID" value="KZP33519.1"/>
    <property type="molecule type" value="Genomic_DNA"/>
</dbReference>
<gene>
    <name evidence="11" type="ORF">FIBSPDRAFT_810818</name>
</gene>
<accession>A0A166W9C7</accession>
<proteinExistence type="predicted"/>
<reference evidence="11 12" key="1">
    <citation type="journal article" date="2016" name="Mol. Biol. Evol.">
        <title>Comparative Genomics of Early-Diverging Mushroom-Forming Fungi Provides Insights into the Origins of Lignocellulose Decay Capabilities.</title>
        <authorList>
            <person name="Nagy L.G."/>
            <person name="Riley R."/>
            <person name="Tritt A."/>
            <person name="Adam C."/>
            <person name="Daum C."/>
            <person name="Floudas D."/>
            <person name="Sun H."/>
            <person name="Yadav J.S."/>
            <person name="Pangilinan J."/>
            <person name="Larsson K.H."/>
            <person name="Matsuura K."/>
            <person name="Barry K."/>
            <person name="Labutti K."/>
            <person name="Kuo R."/>
            <person name="Ohm R.A."/>
            <person name="Bhattacharya S.S."/>
            <person name="Shirouzu T."/>
            <person name="Yoshinaga Y."/>
            <person name="Martin F.M."/>
            <person name="Grigoriev I.V."/>
            <person name="Hibbett D.S."/>
        </authorList>
    </citation>
    <scope>NUCLEOTIDE SEQUENCE [LARGE SCALE GENOMIC DNA]</scope>
    <source>
        <strain evidence="11 12">CBS 109695</strain>
    </source>
</reference>
<evidence type="ECO:0000313" key="11">
    <source>
        <dbReference type="EMBL" id="KZP33519.1"/>
    </source>
</evidence>
<keyword evidence="5" id="KW-0007">Acetylation</keyword>
<keyword evidence="3" id="KW-0808">Transferase</keyword>
<keyword evidence="7" id="KW-0804">Transcription</keyword>
<evidence type="ECO:0000313" key="12">
    <source>
        <dbReference type="Proteomes" id="UP000076532"/>
    </source>
</evidence>
<dbReference type="GO" id="GO:0032931">
    <property type="term" value="F:histone H3K56 acetyltransferase activity"/>
    <property type="evidence" value="ECO:0007669"/>
    <property type="project" value="TreeGrafter"/>
</dbReference>
<dbReference type="Proteomes" id="UP000076532">
    <property type="component" value="Unassembled WGS sequence"/>
</dbReference>
<evidence type="ECO:0000256" key="5">
    <source>
        <dbReference type="ARBA" id="ARBA00022990"/>
    </source>
</evidence>
<feature type="compositionally biased region" description="Polar residues" evidence="10">
    <location>
        <begin position="424"/>
        <end position="436"/>
    </location>
</feature>
<protein>
    <recommendedName>
        <fullName evidence="2">histone acetyltransferase</fullName>
        <ecNumber evidence="2">2.3.1.48</ecNumber>
    </recommendedName>
</protein>
<evidence type="ECO:0000256" key="9">
    <source>
        <dbReference type="ARBA" id="ARBA00048940"/>
    </source>
</evidence>
<keyword evidence="4" id="KW-0227">DNA damage</keyword>
<dbReference type="PANTHER" id="PTHR31571:SF2">
    <property type="entry name" value="HISTONE ACETYLTRANSFERASE RTT109"/>
    <property type="match status" value="1"/>
</dbReference>
<comment type="subcellular location">
    <subcellularLocation>
        <location evidence="1">Nucleus</location>
    </subcellularLocation>
</comment>
<comment type="catalytic activity">
    <reaction evidence="9">
        <text>L-lysyl-[histone] + acetyl-CoA = N(6)-acetyl-L-lysyl-[histone] + CoA + H(+)</text>
        <dbReference type="Rhea" id="RHEA:21992"/>
        <dbReference type="Rhea" id="RHEA-COMP:9845"/>
        <dbReference type="Rhea" id="RHEA-COMP:11338"/>
        <dbReference type="ChEBI" id="CHEBI:15378"/>
        <dbReference type="ChEBI" id="CHEBI:29969"/>
        <dbReference type="ChEBI" id="CHEBI:57287"/>
        <dbReference type="ChEBI" id="CHEBI:57288"/>
        <dbReference type="ChEBI" id="CHEBI:61930"/>
        <dbReference type="EC" id="2.3.1.48"/>
    </reaction>
    <physiologicalReaction direction="left-to-right" evidence="9">
        <dbReference type="Rhea" id="RHEA:21993"/>
    </physiologicalReaction>
</comment>
<dbReference type="GO" id="GO:0006355">
    <property type="term" value="P:regulation of DNA-templated transcription"/>
    <property type="evidence" value="ECO:0007669"/>
    <property type="project" value="InterPro"/>
</dbReference>
<feature type="region of interest" description="Disordered" evidence="10">
    <location>
        <begin position="277"/>
        <end position="320"/>
    </location>
</feature>
<keyword evidence="8" id="KW-0539">Nucleus</keyword>
<name>A0A166W9C7_9AGAM</name>
<dbReference type="SMART" id="SM01250">
    <property type="entry name" value="KAT11"/>
    <property type="match status" value="1"/>
</dbReference>
<evidence type="ECO:0000256" key="8">
    <source>
        <dbReference type="ARBA" id="ARBA00023242"/>
    </source>
</evidence>
<feature type="compositionally biased region" description="Basic and acidic residues" evidence="10">
    <location>
        <begin position="437"/>
        <end position="448"/>
    </location>
</feature>
<dbReference type="Pfam" id="PF08214">
    <property type="entry name" value="HAT_KAT11"/>
    <property type="match status" value="1"/>
</dbReference>
<evidence type="ECO:0000256" key="2">
    <source>
        <dbReference type="ARBA" id="ARBA00013184"/>
    </source>
</evidence>
<dbReference type="EC" id="2.3.1.48" evidence="2"/>
<dbReference type="OrthoDB" id="3361892at2759"/>
<dbReference type="InterPro" id="IPR013178">
    <property type="entry name" value="Histone_AcTrfase_Rtt109/CBP"/>
</dbReference>
<sequence>MATSSNLRDTLLASLSTLPGTRDLHLHVLVTSPRKHSGLFPFAQPRPRCYLQDVVVLLSEQPTPDAPRIFVCAIEACIYTIPASSCAVLYISKVDTTGQGLAPSPTASLVRAFLEFYADPKTRPFVADHLWIHLFARAQNQYLFPNSSEFEGKRPLSDVKLCAWWKRLYSEVAEKIQSRLKEEAGGKIRLYYLLPGSTETEATYSLKFASSSNTTPPHPSSLPWSYGHPYSQSEIQLPCSVDNSEGCHNLGQFIPSFDDDPKSRFLDEIAYTTDADGIKSPVRKRPRKESDAIGEVEGLVEGKERQHTSDKPKPPGELTKVSPEEFWERMSFRQECIAGILTGFFIMAISCTPSKDVTRSEASPLAPQVGQVSAQMVKRVMTSLLTGVEFSTVERAIRGTGIVEDSIKGLCDGLQSPPDAPNLAASTVIPSSSQLQKSDRLTTPEPESKPQSLAPPQTPPPRLKNGKRVVPDVSPNPFPEPVASLETYNSHIYGSIHIENASLPSKPVAAETVAPKVTILAVRKKKKRA</sequence>
<dbReference type="InterPro" id="IPR016849">
    <property type="entry name" value="Rtt109"/>
</dbReference>
<dbReference type="InterPro" id="IPR051236">
    <property type="entry name" value="HAT_RTT109-like"/>
</dbReference>
<keyword evidence="12" id="KW-1185">Reference proteome</keyword>
<evidence type="ECO:0000256" key="4">
    <source>
        <dbReference type="ARBA" id="ARBA00022763"/>
    </source>
</evidence>
<dbReference type="AlphaFoldDB" id="A0A166W9C7"/>
<evidence type="ECO:0000256" key="3">
    <source>
        <dbReference type="ARBA" id="ARBA00022679"/>
    </source>
</evidence>
<dbReference type="PROSITE" id="PS51728">
    <property type="entry name" value="RTT109_HAT"/>
    <property type="match status" value="1"/>
</dbReference>
<evidence type="ECO:0000256" key="1">
    <source>
        <dbReference type="ARBA" id="ARBA00004123"/>
    </source>
</evidence>
<dbReference type="GO" id="GO:0005634">
    <property type="term" value="C:nucleus"/>
    <property type="evidence" value="ECO:0007669"/>
    <property type="project" value="UniProtKB-SubCell"/>
</dbReference>
<evidence type="ECO:0000256" key="7">
    <source>
        <dbReference type="ARBA" id="ARBA00023163"/>
    </source>
</evidence>
<feature type="region of interest" description="Disordered" evidence="10">
    <location>
        <begin position="413"/>
        <end position="482"/>
    </location>
</feature>
<dbReference type="PANTHER" id="PTHR31571">
    <property type="entry name" value="ALTERED INHERITANCE OF MITOCHONDRIA PROTEIN 6"/>
    <property type="match status" value="1"/>
</dbReference>